<dbReference type="PROSITE" id="PS00062">
    <property type="entry name" value="ALDOKETO_REDUCTASE_2"/>
    <property type="match status" value="1"/>
</dbReference>
<evidence type="ECO:0000313" key="3">
    <source>
        <dbReference type="EMBL" id="OJI94611.1"/>
    </source>
</evidence>
<dbReference type="PANTHER" id="PTHR43364">
    <property type="entry name" value="NADH-SPECIFIC METHYLGLYOXAL REDUCTASE-RELATED"/>
    <property type="match status" value="1"/>
</dbReference>
<sequence length="279" mass="30630">MFEACLGNDINFFDTAHTYNGGLSERFLGKFIKQDRENLIIATKAGYTGGSGGDNILKQFDESRLRLDLDTIDILYLHRWDAETPLLETFETLSRLKETGKVRYIGVSNFAAWQVMKAQGVANLVGTRIDIIQPMYSLIKRQAEVEIFPMALGEEIAVAPYSPLGSGLLTGKYLSGGTGRLSTDKRYAARYGQDWMVDTAQRLSGIAIEMGIDAATLAVAWAAQHTAVTAPIISARSVAQLQPSLEAGNLTLTDEEYDRIEALSVRPAPATDRLEEAVF</sequence>
<dbReference type="EC" id="1.1.1.-" evidence="3"/>
<dbReference type="SUPFAM" id="SSF51430">
    <property type="entry name" value="NAD(P)-linked oxidoreductase"/>
    <property type="match status" value="1"/>
</dbReference>
<dbReference type="Pfam" id="PF00248">
    <property type="entry name" value="Aldo_ket_red"/>
    <property type="match status" value="1"/>
</dbReference>
<comment type="caution">
    <text evidence="3">The sequence shown here is derived from an EMBL/GenBank/DDBJ whole genome shotgun (WGS) entry which is preliminary data.</text>
</comment>
<evidence type="ECO:0000256" key="1">
    <source>
        <dbReference type="ARBA" id="ARBA00023002"/>
    </source>
</evidence>
<dbReference type="InterPro" id="IPR050523">
    <property type="entry name" value="AKR_Detox_Biosynth"/>
</dbReference>
<reference evidence="3 4" key="1">
    <citation type="submission" date="2016-10" db="EMBL/GenBank/DDBJ databases">
        <title>Genome sequence of Planktotalea frisia SH6-1.</title>
        <authorList>
            <person name="Poehlein A."/>
            <person name="Bakenhus I."/>
            <person name="Voget S."/>
            <person name="Brinkhoff T."/>
            <person name="Simon M."/>
        </authorList>
    </citation>
    <scope>NUCLEOTIDE SEQUENCE [LARGE SCALE GENOMIC DNA]</scope>
    <source>
        <strain evidence="3 4">SH6-1</strain>
    </source>
</reference>
<keyword evidence="1 3" id="KW-0560">Oxidoreductase</keyword>
<dbReference type="InterPro" id="IPR018170">
    <property type="entry name" value="Aldo/ket_reductase_CS"/>
</dbReference>
<dbReference type="PANTHER" id="PTHR43364:SF4">
    <property type="entry name" value="NAD(P)-LINKED OXIDOREDUCTASE SUPERFAMILY PROTEIN"/>
    <property type="match status" value="1"/>
</dbReference>
<keyword evidence="4" id="KW-1185">Reference proteome</keyword>
<accession>A0A1L9NZE3</accession>
<gene>
    <name evidence="3" type="primary">gpr</name>
    <name evidence="3" type="ORF">PFRI_11600</name>
</gene>
<dbReference type="Proteomes" id="UP000184514">
    <property type="component" value="Unassembled WGS sequence"/>
</dbReference>
<dbReference type="GO" id="GO:0016491">
    <property type="term" value="F:oxidoreductase activity"/>
    <property type="evidence" value="ECO:0007669"/>
    <property type="project" value="UniProtKB-KW"/>
</dbReference>
<dbReference type="InterPro" id="IPR023210">
    <property type="entry name" value="NADP_OxRdtase_dom"/>
</dbReference>
<proteinExistence type="predicted"/>
<dbReference type="EMBL" id="MLCB01000091">
    <property type="protein sequence ID" value="OJI94611.1"/>
    <property type="molecule type" value="Genomic_DNA"/>
</dbReference>
<evidence type="ECO:0000313" key="4">
    <source>
        <dbReference type="Proteomes" id="UP000184514"/>
    </source>
</evidence>
<protein>
    <submittedName>
        <fullName evidence="3">L-glyceraldehyde 3-phosphate reductase</fullName>
        <ecNumber evidence="3">1.1.1.-</ecNumber>
    </submittedName>
</protein>
<evidence type="ECO:0000259" key="2">
    <source>
        <dbReference type="Pfam" id="PF00248"/>
    </source>
</evidence>
<dbReference type="GO" id="GO:0005829">
    <property type="term" value="C:cytosol"/>
    <property type="evidence" value="ECO:0007669"/>
    <property type="project" value="TreeGrafter"/>
</dbReference>
<dbReference type="AlphaFoldDB" id="A0A1L9NZE3"/>
<dbReference type="Gene3D" id="3.20.20.100">
    <property type="entry name" value="NADP-dependent oxidoreductase domain"/>
    <property type="match status" value="1"/>
</dbReference>
<dbReference type="STRING" id="696762.PFRI_11600"/>
<organism evidence="3 4">
    <name type="scientific">Planktotalea frisia</name>
    <dbReference type="NCBI Taxonomy" id="696762"/>
    <lineage>
        <taxon>Bacteria</taxon>
        <taxon>Pseudomonadati</taxon>
        <taxon>Pseudomonadota</taxon>
        <taxon>Alphaproteobacteria</taxon>
        <taxon>Rhodobacterales</taxon>
        <taxon>Paracoccaceae</taxon>
        <taxon>Planktotalea</taxon>
    </lineage>
</organism>
<feature type="domain" description="NADP-dependent oxidoreductase" evidence="2">
    <location>
        <begin position="4"/>
        <end position="263"/>
    </location>
</feature>
<dbReference type="InterPro" id="IPR036812">
    <property type="entry name" value="NAD(P)_OxRdtase_dom_sf"/>
</dbReference>
<name>A0A1L9NZE3_9RHOB</name>